<evidence type="ECO:0000256" key="2">
    <source>
        <dbReference type="ARBA" id="ARBA00022475"/>
    </source>
</evidence>
<evidence type="ECO:0000256" key="10">
    <source>
        <dbReference type="ARBA" id="ARBA00023170"/>
    </source>
</evidence>
<evidence type="ECO:0000256" key="12">
    <source>
        <dbReference type="ARBA" id="ARBA00023224"/>
    </source>
</evidence>
<evidence type="ECO:0000256" key="11">
    <source>
        <dbReference type="ARBA" id="ARBA00023180"/>
    </source>
</evidence>
<gene>
    <name evidence="16" type="ORF">RIMI_LOCUS3621400</name>
</gene>
<organism evidence="16 17">
    <name type="scientific">Ranitomeya imitator</name>
    <name type="common">mimic poison frog</name>
    <dbReference type="NCBI Taxonomy" id="111125"/>
    <lineage>
        <taxon>Eukaryota</taxon>
        <taxon>Metazoa</taxon>
        <taxon>Chordata</taxon>
        <taxon>Craniata</taxon>
        <taxon>Vertebrata</taxon>
        <taxon>Euteleostomi</taxon>
        <taxon>Amphibia</taxon>
        <taxon>Batrachia</taxon>
        <taxon>Anura</taxon>
        <taxon>Neobatrachia</taxon>
        <taxon>Hyloidea</taxon>
        <taxon>Dendrobatidae</taxon>
        <taxon>Dendrobatinae</taxon>
        <taxon>Ranitomeya</taxon>
    </lineage>
</organism>
<keyword evidence="6 14" id="KW-1133">Transmembrane helix</keyword>
<dbReference type="PANTHER" id="PTHR24242">
    <property type="entry name" value="G-PROTEIN COUPLED RECEPTOR"/>
    <property type="match status" value="1"/>
</dbReference>
<feature type="transmembrane region" description="Helical" evidence="14">
    <location>
        <begin position="61"/>
        <end position="80"/>
    </location>
</feature>
<dbReference type="InterPro" id="IPR000725">
    <property type="entry name" value="Olfact_rcpt"/>
</dbReference>
<evidence type="ECO:0000256" key="13">
    <source>
        <dbReference type="RuleBase" id="RU000688"/>
    </source>
</evidence>
<dbReference type="PRINTS" id="PR00245">
    <property type="entry name" value="OLFACTORYR"/>
</dbReference>
<evidence type="ECO:0000313" key="17">
    <source>
        <dbReference type="Proteomes" id="UP001176940"/>
    </source>
</evidence>
<proteinExistence type="inferred from homology"/>
<dbReference type="EMBL" id="CAUEEQ010005520">
    <property type="protein sequence ID" value="CAJ0928975.1"/>
    <property type="molecule type" value="Genomic_DNA"/>
</dbReference>
<dbReference type="InterPro" id="IPR050939">
    <property type="entry name" value="Olfactory_GPCR1"/>
</dbReference>
<comment type="caution">
    <text evidence="16">The sequence shown here is derived from an EMBL/GenBank/DDBJ whole genome shotgun (WGS) entry which is preliminary data.</text>
</comment>
<dbReference type="InterPro" id="IPR017452">
    <property type="entry name" value="GPCR_Rhodpsn_7TM"/>
</dbReference>
<keyword evidence="12 13" id="KW-0807">Transducer</keyword>
<comment type="similarity">
    <text evidence="13">Belongs to the G-protein coupled receptor 1 family.</text>
</comment>
<dbReference type="PROSITE" id="PS50262">
    <property type="entry name" value="G_PROTEIN_RECEP_F1_2"/>
    <property type="match status" value="1"/>
</dbReference>
<reference evidence="16" key="1">
    <citation type="submission" date="2023-07" db="EMBL/GenBank/DDBJ databases">
        <authorList>
            <person name="Stuckert A."/>
        </authorList>
    </citation>
    <scope>NUCLEOTIDE SEQUENCE</scope>
</reference>
<keyword evidence="9" id="KW-1015">Disulfide bond</keyword>
<dbReference type="InterPro" id="IPR000276">
    <property type="entry name" value="GPCR_Rhodpsn"/>
</dbReference>
<evidence type="ECO:0000259" key="15">
    <source>
        <dbReference type="PROSITE" id="PS50262"/>
    </source>
</evidence>
<keyword evidence="3 14" id="KW-0716">Sensory transduction</keyword>
<evidence type="ECO:0000313" key="16">
    <source>
        <dbReference type="EMBL" id="CAJ0928975.1"/>
    </source>
</evidence>
<accession>A0ABN9KYW4</accession>
<keyword evidence="4 13" id="KW-0812">Transmembrane</keyword>
<feature type="domain" description="G-protein coupled receptors family 1 profile" evidence="15">
    <location>
        <begin position="42"/>
        <end position="264"/>
    </location>
</feature>
<keyword evidence="10 13" id="KW-0675">Receptor</keyword>
<sequence>MLDLFFQVIEHIYTTLVFMEIVLEESSRAVIVLLIYCMTICENLLIICLVSTSHRLHSPMYFFLGHLALSDIILVTNIVPKMLDVVVKNGSVMRFAECLAQFYIYGVIICVECFLLAAMSYDRYLAICKPLHYNSIMNVMLKYRLTVSSWALSFMLESISLVLVCRLDFCGPNVINHFFCDYAPLLQLSCSDTSAPEIEMFVLSFPIIVLPFLFVITTYVYIFHTIFGIRSTSTSGWQKTFSTCSPHLAVVSTFYGSILIIYMVPYREHSMKAIDPRLFMIIGRFHSTRLLRYSGFAKPDSTLKK</sequence>
<feature type="transmembrane region" description="Helical" evidence="14">
    <location>
        <begin position="100"/>
        <end position="121"/>
    </location>
</feature>
<feature type="transmembrane region" description="Helical" evidence="14">
    <location>
        <begin position="29"/>
        <end position="49"/>
    </location>
</feature>
<evidence type="ECO:0000256" key="8">
    <source>
        <dbReference type="ARBA" id="ARBA00023136"/>
    </source>
</evidence>
<dbReference type="PANTHER" id="PTHR24242:SF253">
    <property type="entry name" value="OLFACTORY RECEPTOR-RELATED"/>
    <property type="match status" value="1"/>
</dbReference>
<dbReference type="Proteomes" id="UP001176940">
    <property type="component" value="Unassembled WGS sequence"/>
</dbReference>
<evidence type="ECO:0000256" key="1">
    <source>
        <dbReference type="ARBA" id="ARBA00004651"/>
    </source>
</evidence>
<evidence type="ECO:0000256" key="9">
    <source>
        <dbReference type="ARBA" id="ARBA00023157"/>
    </source>
</evidence>
<evidence type="ECO:0000256" key="7">
    <source>
        <dbReference type="ARBA" id="ARBA00023040"/>
    </source>
</evidence>
<dbReference type="Gene3D" id="1.20.1070.10">
    <property type="entry name" value="Rhodopsin 7-helix transmembrane proteins"/>
    <property type="match status" value="1"/>
</dbReference>
<keyword evidence="17" id="KW-1185">Reference proteome</keyword>
<dbReference type="Pfam" id="PF13853">
    <property type="entry name" value="7tm_4"/>
    <property type="match status" value="1"/>
</dbReference>
<keyword evidence="7 13" id="KW-0297">G-protein coupled receptor</keyword>
<protein>
    <recommendedName>
        <fullName evidence="14">Olfactory receptor</fullName>
    </recommendedName>
</protein>
<evidence type="ECO:0000256" key="6">
    <source>
        <dbReference type="ARBA" id="ARBA00022989"/>
    </source>
</evidence>
<dbReference type="SUPFAM" id="SSF81321">
    <property type="entry name" value="Family A G protein-coupled receptor-like"/>
    <property type="match status" value="1"/>
</dbReference>
<dbReference type="PROSITE" id="PS00237">
    <property type="entry name" value="G_PROTEIN_RECEP_F1_1"/>
    <property type="match status" value="1"/>
</dbReference>
<evidence type="ECO:0000256" key="4">
    <source>
        <dbReference type="ARBA" id="ARBA00022692"/>
    </source>
</evidence>
<keyword evidence="11" id="KW-0325">Glycoprotein</keyword>
<evidence type="ECO:0000256" key="5">
    <source>
        <dbReference type="ARBA" id="ARBA00022725"/>
    </source>
</evidence>
<evidence type="ECO:0000256" key="14">
    <source>
        <dbReference type="RuleBase" id="RU363047"/>
    </source>
</evidence>
<evidence type="ECO:0000256" key="3">
    <source>
        <dbReference type="ARBA" id="ARBA00022606"/>
    </source>
</evidence>
<feature type="transmembrane region" description="Helical" evidence="14">
    <location>
        <begin position="201"/>
        <end position="223"/>
    </location>
</feature>
<dbReference type="PRINTS" id="PR00237">
    <property type="entry name" value="GPCRRHODOPSN"/>
</dbReference>
<keyword evidence="5 14" id="KW-0552">Olfaction</keyword>
<comment type="subcellular location">
    <subcellularLocation>
        <location evidence="1 14">Cell membrane</location>
        <topology evidence="1 14">Multi-pass membrane protein</topology>
    </subcellularLocation>
</comment>
<feature type="transmembrane region" description="Helical" evidence="14">
    <location>
        <begin position="244"/>
        <end position="264"/>
    </location>
</feature>
<name>A0ABN9KYW4_9NEOB</name>
<keyword evidence="2 14" id="KW-1003">Cell membrane</keyword>
<keyword evidence="8 14" id="KW-0472">Membrane</keyword>